<dbReference type="InterPro" id="IPR038377">
    <property type="entry name" value="Na/Glc_symporter_sf"/>
</dbReference>
<dbReference type="GO" id="GO:0005886">
    <property type="term" value="C:plasma membrane"/>
    <property type="evidence" value="ECO:0007669"/>
    <property type="project" value="TreeGrafter"/>
</dbReference>
<dbReference type="Gene3D" id="1.20.1730.10">
    <property type="entry name" value="Sodium/glucose cotransporter"/>
    <property type="match status" value="1"/>
</dbReference>
<dbReference type="GO" id="GO:0005412">
    <property type="term" value="F:D-glucose:sodium symporter activity"/>
    <property type="evidence" value="ECO:0007669"/>
    <property type="project" value="TreeGrafter"/>
</dbReference>
<name>A0A3P6XX89_HYMDI</name>
<evidence type="ECO:0000256" key="3">
    <source>
        <dbReference type="ARBA" id="ARBA00022692"/>
    </source>
</evidence>
<evidence type="ECO:0000256" key="2">
    <source>
        <dbReference type="ARBA" id="ARBA00006434"/>
    </source>
</evidence>
<dbReference type="AlphaFoldDB" id="A0A3P6XX89"/>
<evidence type="ECO:0000313" key="8">
    <source>
        <dbReference type="Proteomes" id="UP000274504"/>
    </source>
</evidence>
<protein>
    <submittedName>
        <fullName evidence="7">Uncharacterized protein</fullName>
    </submittedName>
</protein>
<evidence type="ECO:0000256" key="1">
    <source>
        <dbReference type="ARBA" id="ARBA00004141"/>
    </source>
</evidence>
<keyword evidence="5" id="KW-0472">Membrane</keyword>
<evidence type="ECO:0000256" key="4">
    <source>
        <dbReference type="ARBA" id="ARBA00022989"/>
    </source>
</evidence>
<evidence type="ECO:0000256" key="6">
    <source>
        <dbReference type="RuleBase" id="RU362091"/>
    </source>
</evidence>
<keyword evidence="4" id="KW-1133">Transmembrane helix</keyword>
<dbReference type="PROSITE" id="PS50283">
    <property type="entry name" value="NA_SOLUT_SYMP_3"/>
    <property type="match status" value="1"/>
</dbReference>
<gene>
    <name evidence="7" type="ORF">HDID_LOCUS1336</name>
</gene>
<evidence type="ECO:0000256" key="5">
    <source>
        <dbReference type="ARBA" id="ARBA00023136"/>
    </source>
</evidence>
<comment type="subcellular location">
    <subcellularLocation>
        <location evidence="1">Membrane</location>
        <topology evidence="1">Multi-pass membrane protein</topology>
    </subcellularLocation>
</comment>
<keyword evidence="3" id="KW-0812">Transmembrane</keyword>
<evidence type="ECO:0000313" key="7">
    <source>
        <dbReference type="EMBL" id="VDL18797.1"/>
    </source>
</evidence>
<dbReference type="PANTHER" id="PTHR11819:SF195">
    <property type="entry name" value="SODIUM_GLUCOSE COTRANSPORTER 4"/>
    <property type="match status" value="1"/>
</dbReference>
<dbReference type="EMBL" id="UYSG01000240">
    <property type="protein sequence ID" value="VDL18797.1"/>
    <property type="molecule type" value="Genomic_DNA"/>
</dbReference>
<dbReference type="InterPro" id="IPR001734">
    <property type="entry name" value="Na/solute_symporter"/>
</dbReference>
<reference evidence="7 8" key="1">
    <citation type="submission" date="2018-11" db="EMBL/GenBank/DDBJ databases">
        <authorList>
            <consortium name="Pathogen Informatics"/>
        </authorList>
    </citation>
    <scope>NUCLEOTIDE SEQUENCE [LARGE SCALE GENOMIC DNA]</scope>
</reference>
<dbReference type="Proteomes" id="UP000274504">
    <property type="component" value="Unassembled WGS sequence"/>
</dbReference>
<proteinExistence type="inferred from homology"/>
<dbReference type="PANTHER" id="PTHR11819">
    <property type="entry name" value="SOLUTE CARRIER FAMILY 5"/>
    <property type="match status" value="1"/>
</dbReference>
<dbReference type="Pfam" id="PF00474">
    <property type="entry name" value="SSF"/>
    <property type="match status" value="1"/>
</dbReference>
<sequence length="118" mass="13211">MDTSEFGLHKVNAIGLQVDASLFVGNIGFGNFIGLAESGAFDDINITLFELDLYYDGCFSLSISFVEQIVTVPEYLRKPFGGQRIRVYPSSVALFLHIFTRISVNGFHIDNDNFYDDL</sequence>
<accession>A0A3P6XX89</accession>
<dbReference type="OrthoDB" id="9809346at2759"/>
<organism evidence="7 8">
    <name type="scientific">Hymenolepis diminuta</name>
    <name type="common">Rat tapeworm</name>
    <dbReference type="NCBI Taxonomy" id="6216"/>
    <lineage>
        <taxon>Eukaryota</taxon>
        <taxon>Metazoa</taxon>
        <taxon>Spiralia</taxon>
        <taxon>Lophotrochozoa</taxon>
        <taxon>Platyhelminthes</taxon>
        <taxon>Cestoda</taxon>
        <taxon>Eucestoda</taxon>
        <taxon>Cyclophyllidea</taxon>
        <taxon>Hymenolepididae</taxon>
        <taxon>Hymenolepis</taxon>
    </lineage>
</organism>
<comment type="similarity">
    <text evidence="2 6">Belongs to the sodium:solute symporter (SSF) (TC 2.A.21) family.</text>
</comment>